<name>A0AAD1XPQ7_EUPCR</name>
<organism evidence="2 3">
    <name type="scientific">Euplotes crassus</name>
    <dbReference type="NCBI Taxonomy" id="5936"/>
    <lineage>
        <taxon>Eukaryota</taxon>
        <taxon>Sar</taxon>
        <taxon>Alveolata</taxon>
        <taxon>Ciliophora</taxon>
        <taxon>Intramacronucleata</taxon>
        <taxon>Spirotrichea</taxon>
        <taxon>Hypotrichia</taxon>
        <taxon>Euplotida</taxon>
        <taxon>Euplotidae</taxon>
        <taxon>Moneuplotes</taxon>
    </lineage>
</organism>
<reference evidence="2" key="1">
    <citation type="submission" date="2023-07" db="EMBL/GenBank/DDBJ databases">
        <authorList>
            <consortium name="AG Swart"/>
            <person name="Singh M."/>
            <person name="Singh A."/>
            <person name="Seah K."/>
            <person name="Emmerich C."/>
        </authorList>
    </citation>
    <scope>NUCLEOTIDE SEQUENCE</scope>
    <source>
        <strain evidence="2">DP1</strain>
    </source>
</reference>
<dbReference type="AlphaFoldDB" id="A0AAD1XPQ7"/>
<comment type="caution">
    <text evidence="2">The sequence shown here is derived from an EMBL/GenBank/DDBJ whole genome shotgun (WGS) entry which is preliminary data.</text>
</comment>
<feature type="transmembrane region" description="Helical" evidence="1">
    <location>
        <begin position="12"/>
        <end position="31"/>
    </location>
</feature>
<keyword evidence="1" id="KW-0812">Transmembrane</keyword>
<gene>
    <name evidence="2" type="ORF">ECRASSUSDP1_LOCUS17654</name>
</gene>
<evidence type="ECO:0000256" key="1">
    <source>
        <dbReference type="SAM" id="Phobius"/>
    </source>
</evidence>
<evidence type="ECO:0000313" key="3">
    <source>
        <dbReference type="Proteomes" id="UP001295684"/>
    </source>
</evidence>
<feature type="transmembrane region" description="Helical" evidence="1">
    <location>
        <begin position="78"/>
        <end position="97"/>
    </location>
</feature>
<keyword evidence="1" id="KW-0472">Membrane</keyword>
<protein>
    <submittedName>
        <fullName evidence="2">Uncharacterized protein</fullName>
    </submittedName>
</protein>
<dbReference type="Proteomes" id="UP001295684">
    <property type="component" value="Unassembled WGS sequence"/>
</dbReference>
<keyword evidence="3" id="KW-1185">Reference proteome</keyword>
<accession>A0AAD1XPQ7</accession>
<keyword evidence="1" id="KW-1133">Transmembrane helix</keyword>
<proteinExistence type="predicted"/>
<dbReference type="EMBL" id="CAMPGE010017833">
    <property type="protein sequence ID" value="CAI2376285.1"/>
    <property type="molecule type" value="Genomic_DNA"/>
</dbReference>
<sequence>MRSVLDIKLRRLGAILRFISNFLHGLALSSLRGLPVLGSLLIPINKFLDINPPGRWLDCIFWNRLCHIRITSERKGKFHIFTFFRIILVILISKNLLKFHNFLYRHCEEIWYPGCYLKLRAS</sequence>
<evidence type="ECO:0000313" key="2">
    <source>
        <dbReference type="EMBL" id="CAI2376285.1"/>
    </source>
</evidence>